<dbReference type="PANTHER" id="PTHR45625">
    <property type="entry name" value="PEPTIDYL-PROLYL CIS-TRANS ISOMERASE-RELATED"/>
    <property type="match status" value="1"/>
</dbReference>
<accession>A0A7V3PSY1</accession>
<dbReference type="PANTHER" id="PTHR45625:SF4">
    <property type="entry name" value="PEPTIDYLPROLYL ISOMERASE DOMAIN AND WD REPEAT-CONTAINING PROTEIN 1"/>
    <property type="match status" value="1"/>
</dbReference>
<feature type="domain" description="PPIase cyclophilin-type" evidence="4">
    <location>
        <begin position="20"/>
        <end position="152"/>
    </location>
</feature>
<dbReference type="EMBL" id="DTMZ01000048">
    <property type="protein sequence ID" value="HGD12894.1"/>
    <property type="molecule type" value="Genomic_DNA"/>
</dbReference>
<dbReference type="EC" id="5.2.1.8" evidence="3"/>
<evidence type="ECO:0000313" key="5">
    <source>
        <dbReference type="EMBL" id="HGD12894.1"/>
    </source>
</evidence>
<comment type="caution">
    <text evidence="5">The sequence shown here is derived from an EMBL/GenBank/DDBJ whole genome shotgun (WGS) entry which is preliminary data.</text>
</comment>
<dbReference type="InterPro" id="IPR029000">
    <property type="entry name" value="Cyclophilin-like_dom_sf"/>
</dbReference>
<keyword evidence="2 3" id="KW-0413">Isomerase</keyword>
<evidence type="ECO:0000256" key="2">
    <source>
        <dbReference type="ARBA" id="ARBA00023235"/>
    </source>
</evidence>
<gene>
    <name evidence="5" type="ORF">ENX16_02265</name>
</gene>
<comment type="similarity">
    <text evidence="3">Belongs to the cyclophilin-type PPIase family.</text>
</comment>
<dbReference type="Gene3D" id="2.40.100.10">
    <property type="entry name" value="Cyclophilin-like"/>
    <property type="match status" value="1"/>
</dbReference>
<dbReference type="AlphaFoldDB" id="A0A7V3PSY1"/>
<evidence type="ECO:0000256" key="3">
    <source>
        <dbReference type="RuleBase" id="RU363019"/>
    </source>
</evidence>
<organism evidence="5">
    <name type="scientific">candidate division WOR-3 bacterium</name>
    <dbReference type="NCBI Taxonomy" id="2052148"/>
    <lineage>
        <taxon>Bacteria</taxon>
        <taxon>Bacteria division WOR-3</taxon>
    </lineage>
</organism>
<keyword evidence="1 3" id="KW-0697">Rotamase</keyword>
<proteinExistence type="inferred from homology"/>
<dbReference type="PROSITE" id="PS50072">
    <property type="entry name" value="CSA_PPIASE_2"/>
    <property type="match status" value="1"/>
</dbReference>
<dbReference type="InterPro" id="IPR044666">
    <property type="entry name" value="Cyclophilin_A-like"/>
</dbReference>
<dbReference type="GO" id="GO:0003755">
    <property type="term" value="F:peptidyl-prolyl cis-trans isomerase activity"/>
    <property type="evidence" value="ECO:0007669"/>
    <property type="project" value="UniProtKB-UniRule"/>
</dbReference>
<protein>
    <recommendedName>
        <fullName evidence="3">Peptidyl-prolyl cis-trans isomerase</fullName>
        <shortName evidence="3">PPIase</shortName>
        <ecNumber evidence="3">5.2.1.8</ecNumber>
    </recommendedName>
</protein>
<dbReference type="CDD" id="cd00317">
    <property type="entry name" value="cyclophilin"/>
    <property type="match status" value="1"/>
</dbReference>
<dbReference type="SUPFAM" id="SSF50891">
    <property type="entry name" value="Cyclophilin-like"/>
    <property type="match status" value="1"/>
</dbReference>
<dbReference type="PRINTS" id="PR00153">
    <property type="entry name" value="CSAPPISMRASE"/>
</dbReference>
<sequence>MPEPPGLLKDTLSPSDLPEKLFLTIQVKDFGTMKVEMFTRDAPLNVANIANLAIKGFYNGLTFHRIEPGFVVQGGDPKGDGTGGPGYTVPAEIKRKHEKGSMAMARLPDAINPEKASSGSQFYFCLQPLPMLDGKYTVIGKIVEGMDVLEKIGQSRPPVFMERVLVTTE</sequence>
<comment type="catalytic activity">
    <reaction evidence="3">
        <text>[protein]-peptidylproline (omega=180) = [protein]-peptidylproline (omega=0)</text>
        <dbReference type="Rhea" id="RHEA:16237"/>
        <dbReference type="Rhea" id="RHEA-COMP:10747"/>
        <dbReference type="Rhea" id="RHEA-COMP:10748"/>
        <dbReference type="ChEBI" id="CHEBI:83833"/>
        <dbReference type="ChEBI" id="CHEBI:83834"/>
        <dbReference type="EC" id="5.2.1.8"/>
    </reaction>
</comment>
<dbReference type="InterPro" id="IPR002130">
    <property type="entry name" value="Cyclophilin-type_PPIase_dom"/>
</dbReference>
<reference evidence="5" key="1">
    <citation type="journal article" date="2020" name="mSystems">
        <title>Genome- and Community-Level Interaction Insights into Carbon Utilization and Element Cycling Functions of Hydrothermarchaeota in Hydrothermal Sediment.</title>
        <authorList>
            <person name="Zhou Z."/>
            <person name="Liu Y."/>
            <person name="Xu W."/>
            <person name="Pan J."/>
            <person name="Luo Z.H."/>
            <person name="Li M."/>
        </authorList>
    </citation>
    <scope>NUCLEOTIDE SEQUENCE [LARGE SCALE GENOMIC DNA]</scope>
    <source>
        <strain evidence="5">SpSt-914</strain>
    </source>
</reference>
<comment type="function">
    <text evidence="3">PPIases accelerate the folding of proteins. It catalyzes the cis-trans isomerization of proline imidic peptide bonds in oligopeptides.</text>
</comment>
<name>A0A7V3PSY1_UNCW3</name>
<dbReference type="Pfam" id="PF00160">
    <property type="entry name" value="Pro_isomerase"/>
    <property type="match status" value="1"/>
</dbReference>
<evidence type="ECO:0000256" key="1">
    <source>
        <dbReference type="ARBA" id="ARBA00023110"/>
    </source>
</evidence>
<evidence type="ECO:0000259" key="4">
    <source>
        <dbReference type="PROSITE" id="PS50072"/>
    </source>
</evidence>